<feature type="region of interest" description="Disordered" evidence="1">
    <location>
        <begin position="1"/>
        <end position="81"/>
    </location>
</feature>
<feature type="region of interest" description="Disordered" evidence="1">
    <location>
        <begin position="539"/>
        <end position="563"/>
    </location>
</feature>
<feature type="region of interest" description="Disordered" evidence="1">
    <location>
        <begin position="163"/>
        <end position="350"/>
    </location>
</feature>
<name>A0A553P0B8_TIGCA</name>
<dbReference type="AlphaFoldDB" id="A0A553P0B8"/>
<protein>
    <submittedName>
        <fullName evidence="2">Uncharacterized protein</fullName>
    </submittedName>
</protein>
<feature type="compositionally biased region" description="Low complexity" evidence="1">
    <location>
        <begin position="11"/>
        <end position="22"/>
    </location>
</feature>
<gene>
    <name evidence="2" type="ORF">TCAL_17300</name>
</gene>
<dbReference type="EMBL" id="VCGU01000009">
    <property type="protein sequence ID" value="TRY71128.1"/>
    <property type="molecule type" value="Genomic_DNA"/>
</dbReference>
<dbReference type="Proteomes" id="UP000318571">
    <property type="component" value="Chromosome 9"/>
</dbReference>
<keyword evidence="3" id="KW-1185">Reference proteome</keyword>
<feature type="compositionally biased region" description="Polar residues" evidence="1">
    <location>
        <begin position="128"/>
        <end position="141"/>
    </location>
</feature>
<feature type="compositionally biased region" description="Polar residues" evidence="1">
    <location>
        <begin position="207"/>
        <end position="219"/>
    </location>
</feature>
<feature type="region of interest" description="Disordered" evidence="1">
    <location>
        <begin position="128"/>
        <end position="147"/>
    </location>
</feature>
<feature type="compositionally biased region" description="Polar residues" evidence="1">
    <location>
        <begin position="178"/>
        <end position="192"/>
    </location>
</feature>
<feature type="compositionally biased region" description="Low complexity" evidence="1">
    <location>
        <begin position="244"/>
        <end position="260"/>
    </location>
</feature>
<evidence type="ECO:0000313" key="2">
    <source>
        <dbReference type="EMBL" id="TRY71128.1"/>
    </source>
</evidence>
<reference evidence="2 3" key="1">
    <citation type="journal article" date="2018" name="Nat. Ecol. Evol.">
        <title>Genomic signatures of mitonuclear coevolution across populations of Tigriopus californicus.</title>
        <authorList>
            <person name="Barreto F.S."/>
            <person name="Watson E.T."/>
            <person name="Lima T.G."/>
            <person name="Willett C.S."/>
            <person name="Edmands S."/>
            <person name="Li W."/>
            <person name="Burton R.S."/>
        </authorList>
    </citation>
    <scope>NUCLEOTIDE SEQUENCE [LARGE SCALE GENOMIC DNA]</scope>
    <source>
        <strain evidence="2 3">San Diego</strain>
    </source>
</reference>
<feature type="compositionally biased region" description="Polar residues" evidence="1">
    <location>
        <begin position="227"/>
        <end position="243"/>
    </location>
</feature>
<evidence type="ECO:0000256" key="1">
    <source>
        <dbReference type="SAM" id="MobiDB-lite"/>
    </source>
</evidence>
<proteinExistence type="predicted"/>
<organism evidence="2 3">
    <name type="scientific">Tigriopus californicus</name>
    <name type="common">Marine copepod</name>
    <dbReference type="NCBI Taxonomy" id="6832"/>
    <lineage>
        <taxon>Eukaryota</taxon>
        <taxon>Metazoa</taxon>
        <taxon>Ecdysozoa</taxon>
        <taxon>Arthropoda</taxon>
        <taxon>Crustacea</taxon>
        <taxon>Multicrustacea</taxon>
        <taxon>Hexanauplia</taxon>
        <taxon>Copepoda</taxon>
        <taxon>Harpacticoida</taxon>
        <taxon>Harpacticidae</taxon>
        <taxon>Tigriopus</taxon>
    </lineage>
</organism>
<evidence type="ECO:0000313" key="3">
    <source>
        <dbReference type="Proteomes" id="UP000318571"/>
    </source>
</evidence>
<sequence>MERLSVGRCNRLSPSRLSPIPSGANIFPTVLEEPNSPSAEDNQKDFYTCTTSSSNGAGSGTSFGSAYDQQSQPRRHRRRLPLLSNTAAALSKSKSSLSFDSGISCLLSESGSPSPPLTVDPMETYTPGSNVSAYHTPTSDIGSPIISRQHSYSSSSYSNYLSATSSPCHSPGPPKSPSRFQRFQRSMSTTASHIPPPVSPTLKRPNVFNSRRFSDNPSTIDPPPFSFSPSRTLSPISVSPQHISKSPSPSYSNHSSKSSPVQGRRKSLSSHDSFDSGVYSRSTTSDSRKMSSPGAIGRDTSPALMRHNSWRQRRAKLPEPPRQSLASSTSGLDWKSDYKNSHQGSSSARFRNYSPMRSMTLPEGDLDPDCSLKLDDTSAYAYKYTPATYNRYHSGGIGSGYSVSGSHRVHFERHSMDFAESLRISPEHDLPTHQRSLTHCDSLDSSKHASQLTDPDYSYLFERFKSHNHDPRHHDEDEEEDYMHSEEIDSRAIIRHAPSPPPTNSSREQRASPSLHLLSILITIQYLLKIIYRCHQDRGPMLSPHRRPRARQSWCGRAQNERF</sequence>
<feature type="compositionally biased region" description="Low complexity" evidence="1">
    <location>
        <begin position="48"/>
        <end position="72"/>
    </location>
</feature>
<comment type="caution">
    <text evidence="2">The sequence shown here is derived from an EMBL/GenBank/DDBJ whole genome shotgun (WGS) entry which is preliminary data.</text>
</comment>
<accession>A0A553P0B8</accession>